<accession>A0A2T7BC22</accession>
<dbReference type="Proteomes" id="UP000244450">
    <property type="component" value="Unassembled WGS sequence"/>
</dbReference>
<name>A0A2T7BC22_9BACT</name>
<organism evidence="1 2">
    <name type="scientific">Chitinophaga parva</name>
    <dbReference type="NCBI Taxonomy" id="2169414"/>
    <lineage>
        <taxon>Bacteria</taxon>
        <taxon>Pseudomonadati</taxon>
        <taxon>Bacteroidota</taxon>
        <taxon>Chitinophagia</taxon>
        <taxon>Chitinophagales</taxon>
        <taxon>Chitinophagaceae</taxon>
        <taxon>Chitinophaga</taxon>
    </lineage>
</organism>
<protein>
    <recommendedName>
        <fullName evidence="3">Outer membrane protein beta-barrel domain-containing protein</fullName>
    </recommendedName>
</protein>
<evidence type="ECO:0000313" key="2">
    <source>
        <dbReference type="Proteomes" id="UP000244450"/>
    </source>
</evidence>
<dbReference type="AlphaFoldDB" id="A0A2T7BC22"/>
<keyword evidence="2" id="KW-1185">Reference proteome</keyword>
<evidence type="ECO:0008006" key="3">
    <source>
        <dbReference type="Google" id="ProtNLM"/>
    </source>
</evidence>
<gene>
    <name evidence="1" type="ORF">DCC81_19620</name>
</gene>
<proteinExistence type="predicted"/>
<sequence length="174" mass="19975">MRSFAEEGYADQPSFYKQGFRLAIDAKYFLPAGKRNRLFLGLEGRVKRLDFSVYRPHLVYLDNYLVPYDEGGYLFQPARTEPRTLTSWGLTPVFGVNRMLGRRFMLECYAGIGVCYRDLNLHGAPSMINESPDPDRKTALFDLTPTEADLRAARWQTSISLGFRIAVLLNKLKH</sequence>
<dbReference type="EMBL" id="QCYK01000003">
    <property type="protein sequence ID" value="PUZ22644.1"/>
    <property type="molecule type" value="Genomic_DNA"/>
</dbReference>
<comment type="caution">
    <text evidence="1">The sequence shown here is derived from an EMBL/GenBank/DDBJ whole genome shotgun (WGS) entry which is preliminary data.</text>
</comment>
<reference evidence="1 2" key="1">
    <citation type="submission" date="2018-04" db="EMBL/GenBank/DDBJ databases">
        <title>Chitinophaga fuyangensis sp. nov., isolated from soil in a chemical factory.</title>
        <authorList>
            <person name="Chen K."/>
        </authorList>
    </citation>
    <scope>NUCLEOTIDE SEQUENCE [LARGE SCALE GENOMIC DNA]</scope>
    <source>
        <strain evidence="1 2">LY-1</strain>
    </source>
</reference>
<dbReference type="RefSeq" id="WP_108688390.1">
    <property type="nucleotide sequence ID" value="NZ_QCYK01000003.1"/>
</dbReference>
<evidence type="ECO:0000313" key="1">
    <source>
        <dbReference type="EMBL" id="PUZ22644.1"/>
    </source>
</evidence>